<dbReference type="Pfam" id="PF16197">
    <property type="entry name" value="KAsynt_C_assoc"/>
    <property type="match status" value="1"/>
</dbReference>
<dbReference type="Pfam" id="PF21089">
    <property type="entry name" value="PKS_DH_N"/>
    <property type="match status" value="1"/>
</dbReference>
<dbReference type="Gene3D" id="3.30.70.3290">
    <property type="match status" value="1"/>
</dbReference>
<evidence type="ECO:0000256" key="5">
    <source>
        <dbReference type="ARBA" id="ARBA00023268"/>
    </source>
</evidence>
<dbReference type="CDD" id="cd05195">
    <property type="entry name" value="enoyl_red"/>
    <property type="match status" value="1"/>
</dbReference>
<dbReference type="InterPro" id="IPR049900">
    <property type="entry name" value="PKS_mFAS_DH"/>
</dbReference>
<name>A0A814YBZ7_9BILA</name>
<dbReference type="InterPro" id="IPR018201">
    <property type="entry name" value="Ketoacyl_synth_AS"/>
</dbReference>
<dbReference type="InterPro" id="IPR016036">
    <property type="entry name" value="Malonyl_transacylase_ACP-bd"/>
</dbReference>
<feature type="active site" description="Proton acceptor; for dehydratase activity" evidence="7">
    <location>
        <position position="999"/>
    </location>
</feature>
<protein>
    <recommendedName>
        <fullName evidence="13">Polyketide synthase</fullName>
    </recommendedName>
</protein>
<reference evidence="11" key="1">
    <citation type="submission" date="2021-02" db="EMBL/GenBank/DDBJ databases">
        <authorList>
            <person name="Nowell W R."/>
        </authorList>
    </citation>
    <scope>NUCLEOTIDE SEQUENCE</scope>
</reference>
<dbReference type="InterPro" id="IPR020841">
    <property type="entry name" value="PKS_Beta-ketoAc_synthase_dom"/>
</dbReference>
<dbReference type="Gene3D" id="3.90.180.10">
    <property type="entry name" value="Medium-chain alcohol dehydrogenases, catalytic domain"/>
    <property type="match status" value="1"/>
</dbReference>
<dbReference type="InterPro" id="IPR013968">
    <property type="entry name" value="PKS_KR"/>
</dbReference>
<dbReference type="SMART" id="SM00827">
    <property type="entry name" value="PKS_AT"/>
    <property type="match status" value="1"/>
</dbReference>
<dbReference type="Pfam" id="PF00698">
    <property type="entry name" value="Acyl_transf_1"/>
    <property type="match status" value="1"/>
</dbReference>
<keyword evidence="4" id="KW-0521">NADP</keyword>
<dbReference type="Pfam" id="PF08659">
    <property type="entry name" value="KR"/>
    <property type="match status" value="1"/>
</dbReference>
<organism evidence="11 12">
    <name type="scientific">Adineta steineri</name>
    <dbReference type="NCBI Taxonomy" id="433720"/>
    <lineage>
        <taxon>Eukaryota</taxon>
        <taxon>Metazoa</taxon>
        <taxon>Spiralia</taxon>
        <taxon>Gnathifera</taxon>
        <taxon>Rotifera</taxon>
        <taxon>Eurotatoria</taxon>
        <taxon>Bdelloidea</taxon>
        <taxon>Adinetida</taxon>
        <taxon>Adinetidae</taxon>
        <taxon>Adineta</taxon>
    </lineage>
</organism>
<dbReference type="Gene3D" id="3.10.129.110">
    <property type="entry name" value="Polyketide synthase dehydratase"/>
    <property type="match status" value="1"/>
</dbReference>
<dbReference type="Pfam" id="PF23297">
    <property type="entry name" value="ACP_SdgA_C"/>
    <property type="match status" value="1"/>
</dbReference>
<dbReference type="Gene3D" id="3.40.366.10">
    <property type="entry name" value="Malonyl-Coenzyme A Acyl Carrier Protein, domain 2"/>
    <property type="match status" value="1"/>
</dbReference>
<dbReference type="Pfam" id="PF14765">
    <property type="entry name" value="PS-DH"/>
    <property type="match status" value="1"/>
</dbReference>
<dbReference type="Proteomes" id="UP000663832">
    <property type="component" value="Unassembled WGS sequence"/>
</dbReference>
<feature type="domain" description="PKS/mFAS DH" evidence="10">
    <location>
        <begin position="966"/>
        <end position="1294"/>
    </location>
</feature>
<evidence type="ECO:0000256" key="4">
    <source>
        <dbReference type="ARBA" id="ARBA00022857"/>
    </source>
</evidence>
<dbReference type="InterPro" id="IPR013154">
    <property type="entry name" value="ADH-like_N"/>
</dbReference>
<dbReference type="CDD" id="cd00833">
    <property type="entry name" value="PKS"/>
    <property type="match status" value="1"/>
</dbReference>
<keyword evidence="1" id="KW-0596">Phosphopantetheine</keyword>
<dbReference type="Pfam" id="PF00107">
    <property type="entry name" value="ADH_zinc_N"/>
    <property type="match status" value="1"/>
</dbReference>
<accession>A0A814YBZ7</accession>
<feature type="region of interest" description="C-terminal hotdog fold" evidence="7">
    <location>
        <begin position="1139"/>
        <end position="1294"/>
    </location>
</feature>
<dbReference type="EMBL" id="CAJNOM010000206">
    <property type="protein sequence ID" value="CAF1226814.1"/>
    <property type="molecule type" value="Genomic_DNA"/>
</dbReference>
<dbReference type="InterPro" id="IPR050444">
    <property type="entry name" value="Polyketide_Synthase"/>
</dbReference>
<dbReference type="SUPFAM" id="SSF50129">
    <property type="entry name" value="GroES-like"/>
    <property type="match status" value="1"/>
</dbReference>
<dbReference type="InterPro" id="IPR036736">
    <property type="entry name" value="ACP-like_sf"/>
</dbReference>
<dbReference type="SMART" id="SM00823">
    <property type="entry name" value="PKS_PP"/>
    <property type="match status" value="1"/>
</dbReference>
<dbReference type="Gene3D" id="3.40.50.150">
    <property type="entry name" value="Vaccinia Virus protein VP39"/>
    <property type="match status" value="1"/>
</dbReference>
<dbReference type="SUPFAM" id="SSF55048">
    <property type="entry name" value="Probable ACP-binding domain of malonyl-CoA ACP transacylase"/>
    <property type="match status" value="1"/>
</dbReference>
<evidence type="ECO:0008006" key="13">
    <source>
        <dbReference type="Google" id="ProtNLM"/>
    </source>
</evidence>
<evidence type="ECO:0000313" key="12">
    <source>
        <dbReference type="Proteomes" id="UP000663832"/>
    </source>
</evidence>
<dbReference type="PROSITE" id="PS52004">
    <property type="entry name" value="KS3_2"/>
    <property type="match status" value="1"/>
</dbReference>
<dbReference type="Pfam" id="PF02801">
    <property type="entry name" value="Ketoacyl-synt_C"/>
    <property type="match status" value="1"/>
</dbReference>
<dbReference type="InterPro" id="IPR016039">
    <property type="entry name" value="Thiolase-like"/>
</dbReference>
<comment type="caution">
    <text evidence="11">The sequence shown here is derived from an EMBL/GenBank/DDBJ whole genome shotgun (WGS) entry which is preliminary data.</text>
</comment>
<dbReference type="SMART" id="SM00829">
    <property type="entry name" value="PKS_ER"/>
    <property type="match status" value="1"/>
</dbReference>
<dbReference type="InterPro" id="IPR001227">
    <property type="entry name" value="Ac_transferase_dom_sf"/>
</dbReference>
<gene>
    <name evidence="11" type="ORF">QVE165_LOCUS27209</name>
</gene>
<dbReference type="SUPFAM" id="SSF53335">
    <property type="entry name" value="S-adenosyl-L-methionine-dependent methyltransferases"/>
    <property type="match status" value="1"/>
</dbReference>
<dbReference type="InterPro" id="IPR029063">
    <property type="entry name" value="SAM-dependent_MTases_sf"/>
</dbReference>
<evidence type="ECO:0000256" key="7">
    <source>
        <dbReference type="PROSITE-ProRule" id="PRU01363"/>
    </source>
</evidence>
<dbReference type="SUPFAM" id="SSF47336">
    <property type="entry name" value="ACP-like"/>
    <property type="match status" value="1"/>
</dbReference>
<dbReference type="Pfam" id="PF08240">
    <property type="entry name" value="ADH_N"/>
    <property type="match status" value="1"/>
</dbReference>
<dbReference type="SMART" id="SM00825">
    <property type="entry name" value="PKS_KS"/>
    <property type="match status" value="1"/>
</dbReference>
<dbReference type="InterPro" id="IPR049552">
    <property type="entry name" value="PKS_DH_N"/>
</dbReference>
<dbReference type="InterPro" id="IPR042104">
    <property type="entry name" value="PKS_dehydratase_sf"/>
</dbReference>
<evidence type="ECO:0000259" key="8">
    <source>
        <dbReference type="PROSITE" id="PS50075"/>
    </source>
</evidence>
<dbReference type="InterPro" id="IPR014030">
    <property type="entry name" value="Ketoacyl_synth_N"/>
</dbReference>
<dbReference type="InterPro" id="IPR032821">
    <property type="entry name" value="PKS_assoc"/>
</dbReference>
<evidence type="ECO:0000256" key="6">
    <source>
        <dbReference type="ARBA" id="ARBA00023315"/>
    </source>
</evidence>
<dbReference type="SUPFAM" id="SSF51735">
    <property type="entry name" value="NAD(P)-binding Rossmann-fold domains"/>
    <property type="match status" value="2"/>
</dbReference>
<dbReference type="SUPFAM" id="SSF53901">
    <property type="entry name" value="Thiolase-like"/>
    <property type="match status" value="1"/>
</dbReference>
<proteinExistence type="predicted"/>
<evidence type="ECO:0000259" key="9">
    <source>
        <dbReference type="PROSITE" id="PS52004"/>
    </source>
</evidence>
<feature type="region of interest" description="N-terminal hotdog fold" evidence="7">
    <location>
        <begin position="966"/>
        <end position="1126"/>
    </location>
</feature>
<dbReference type="UniPathway" id="UPA00094"/>
<dbReference type="PROSITE" id="PS50075">
    <property type="entry name" value="CARRIER"/>
    <property type="match status" value="1"/>
</dbReference>
<dbReference type="InterPro" id="IPR011032">
    <property type="entry name" value="GroES-like_sf"/>
</dbReference>
<evidence type="ECO:0000256" key="2">
    <source>
        <dbReference type="ARBA" id="ARBA00022553"/>
    </source>
</evidence>
<dbReference type="Gene3D" id="3.40.50.720">
    <property type="entry name" value="NAD(P)-binding Rossmann-like Domain"/>
    <property type="match status" value="2"/>
</dbReference>
<dbReference type="GO" id="GO:0031177">
    <property type="term" value="F:phosphopantetheine binding"/>
    <property type="evidence" value="ECO:0007669"/>
    <property type="project" value="InterPro"/>
</dbReference>
<dbReference type="PANTHER" id="PTHR45681:SF6">
    <property type="entry name" value="POLYKETIDE SYNTHASE 37"/>
    <property type="match status" value="1"/>
</dbReference>
<sequence>MSTINNNTSLEAIALIGISCEFAGDIHSPNDLWNALKESRDVGSAIPIDRFDIESFTAHMFNMDNNGQLRQKLLRAGYFMSNQQWDMFEPSFFDLSDAEAGSVDPCHRLLMLKFVHLLDDAGYSVEKINGTKTSVHIGQFSTDHAAGIARMRPEHRSRFHGPNSLLYNASTRLSYHFNLHGPSVSLDVACSSSLEALHMAVQCLRTNEADMAVCGGVNGLFTPENFLQHSFIGAQSPEGRSRSFSADANGYAKGDGLGLLLLKRLSDAERDGDRIYCVIRDVLSGHDGNEDKTNFVVPSAAGQGRLLANIYSRNNFDTRKILFVEAHGTGTPVGDPIEANSLGRFFNRSNLDPPLLLGSIKSNLGHTEGAAGVASLIKVAMCMHHRGITANMQFTSLNPKIDAQKYNLHIVQNFISFPSLPNNEKIAIGVNSFGMGGTTTHAIIEEYQPNKTSITNGHINGYHNKSKQYFTFIFSTKSRQSLNNQLIEFNRWLETKPINDIDDDDQAFLQRISQQLLLKRTISYQHSAIFVFLNRQQLQEQINAFLTEQASPGLSIISRPTKPLAQKICFVFSGQGPQWWAMGRQLYESEPLFNKWINLIDGEMTKINKGEWRLLEELIEMKNEQESRINDTNIAQPTLFAIQVALAALLVSWNIYPSSIISHSAGDQAAAFVAGRLSLEEAVRVVYHRSRLQNRNTRQGGRMLAVSMSEEEVQNKLLKGIEHLACIAVVNSPRSVTISGDEKTIDEIQQILTISYPNVFKARLRIENAFHSYQMNRFDIEKELLSSLKDIRGFPIQDQKQIFDPICAQAKLYSSVIGEQMNDNIPADGQYWWSNVRHAVRFYDAIAAIIKDEVANVFLEISPHPVLATSIRECYELTNQQQQSPLILPTLKRKENEQITLLTSLAQLTTSSHVWQQYFHTRQILPMKNHEEYFDNFPLYKFHLSPCWYESKDSSIQRLANRIPTHPLLGIRQLNDQTSATWKGLININLPQHAFLKDHKIQDAILFPAVAYLELATAACHQLLSSKEDDQQQPTIIFEDVNFIKALILNEHELVEVFTQIIMPMREWYIYSRPWSVAGPDCMRSSGMTCTDVVDSFRDQNNLNKYSLNQFTLHAQGKIEIDFKEQKSLTIPPLETINDTWSTQDITSAYAHFSTRGYQYGSSFQKIKTLRGTSTSVISELSNDDNDSSSYYLLHPSIMDSASHPFLVILPGIETTFLPVRIQKFIYSSKTKTKMNQSTNVEVRGKFHDNICGIGQEGTYTIDLWTFPMDNKTEEPIFTFEGAVIQQVQGAHSGRWSMEKTIFDKLNLTSDLPNTDHKTYLDTIIKDYCMKRVWTDSLIIKDISHLLPAPKIILNNELNSNGNQDLIESIEPFNELAAYYAQIAIKDLDLNHIHHPLLNACRSLASTLHSEQVVTWHSTQLRLIQLIERFPRLKPFLIILNKYGLHLKDILSGEKTGLDIFLGDDEIGQTFQQIKTLISANKTQQIFQSICQHLQLQYEQQQQTKDNSFENYRLRIFWLTDSDCSDVLPILDLFLNLSQQTGLLIDLYYADSDPTQLAKAQQTFNTHITNQTNLSIIYDETIDLYDSKTLEKIPIESFDIIFSANQLQGNQNITNSLIDLRRILVPNGLLLLLELVHVPLYFDLIFGFSDQWWSSSDDDDDNNHALNDIQQWTALLEQIEGFYIIESTLNQNESTFIISQKTISNEILQTLDERINQIWLIFTKDDDNNNSFGHILSSLLPCSNIEIFDIHNSTLDTICFGIPVLLTTYKQVSIIFAWQLDQVSLNENNDDLAFKQNEELICGTLSRILQTIQKSSPYFYPFVYVLTNHAQFNNDSNLNIIASPFIGLARSLIIEYERNRLKLIDLQTSLNNNNQSIFIHTLIEYMINSRYSTDTCEVVLRLNHTNQNQVQHLTWHYEMLQNNDEEEKSKYEQISIIPKRDADHKPFRIRVPPSRFLSELTWIEEDREKELLPGMVEVRVHCVGINFRDVLKSRGLYPYTRTFGQSDENQPKVNQDTEPGSDFVGTIVRVDPTTTNFQVGDHVLGSANLGAYHSHIMINSQLTIRIPSDFPLTDEQLCGLSCPILTVIYSLKYRVHLQAGQTVLIHAATGAAGQMCIQYCQYIGARVIATAGTEEKRRFLREYYGIEHVFNSRDTSFVNDIRRILPQGVDVIVNSLSGILLRESIKLLAYHGNFVEWGKKDIYHNGNLSMFQLRSDCSFHVIDFAGLADHISPLIHIMLEEAIDLFVQRKLRAVEPTVTYEPSQVIEALLRCSSGQVMGKTVFRITSSDQPLNINKKQSDSLLKVVSDNTMFSLEVCTQGTILISGGFGGLGLTMSRWMIEHRGVKHIALMSRRTLVQLEQPSNPQYAEWLRVKRITKEYNAHVDVVQADVTNFQQVHDLIERFQKTCYPIRGIIHSAVVAEDRTLNNLTQEHLSLVLPPKVRGAWYLHQATQLLHAPIHFFIMFSSIRNHLLEVASAGYNAGNQFLDALARYRFAKLNLPALSISLPAVSGAGMFHRHKEMLSTLSVTQGFELMPTVTVFELIECFHQTQKLCPCPVIFAVNWQTLHRNYPSLATSYLRKIVDQRYKEMKFGQIASSSSSGKNNSTESSMNKKETIIERTQSTVARLLGATSVDRIVIDRSLVSQGMDSLAAVSLYNWLGLETGIYIPLVDLLQGLSIKTIATLVYNKLNEKEQTKSSAAKEQDSEFELINENELQLSNTSAYTGLENIICLHRSNQNNTSTLFCITQISNDNNNEDLFTFFIDKLSKQKDETSSNDIYALQIPAITSSSSISTYAQNLITQMRRIQPCGSYQIVAIRNKPEETIANEMLKQLKTHSLITNTQLHLLDAVLSVDVGNPVSYTKFDGDYDLLNENNQSKITRAIIY</sequence>
<dbReference type="InterPro" id="IPR014031">
    <property type="entry name" value="Ketoacyl_synth_C"/>
</dbReference>
<dbReference type="Pfam" id="PF00109">
    <property type="entry name" value="ketoacyl-synt"/>
    <property type="match status" value="1"/>
</dbReference>
<dbReference type="GO" id="GO:0006633">
    <property type="term" value="P:fatty acid biosynthetic process"/>
    <property type="evidence" value="ECO:0007669"/>
    <property type="project" value="UniProtKB-UniPathway"/>
</dbReference>
<dbReference type="SMART" id="SM00822">
    <property type="entry name" value="PKS_KR"/>
    <property type="match status" value="1"/>
</dbReference>
<dbReference type="PROSITE" id="PS00606">
    <property type="entry name" value="KS3_1"/>
    <property type="match status" value="1"/>
</dbReference>
<dbReference type="Gene3D" id="1.10.1200.10">
    <property type="entry name" value="ACP-like"/>
    <property type="match status" value="1"/>
</dbReference>
<feature type="active site" description="Proton donor; for dehydratase activity" evidence="7">
    <location>
        <position position="1200"/>
    </location>
</feature>
<evidence type="ECO:0000256" key="1">
    <source>
        <dbReference type="ARBA" id="ARBA00022450"/>
    </source>
</evidence>
<dbReference type="GO" id="GO:0044550">
    <property type="term" value="P:secondary metabolite biosynthetic process"/>
    <property type="evidence" value="ECO:0007669"/>
    <property type="project" value="UniProtKB-ARBA"/>
</dbReference>
<feature type="domain" description="Ketosynthase family 3 (KS3)" evidence="9">
    <location>
        <begin position="10"/>
        <end position="446"/>
    </location>
</feature>
<feature type="domain" description="Carrier" evidence="8">
    <location>
        <begin position="2615"/>
        <end position="2690"/>
    </location>
</feature>
<dbReference type="InterPro" id="IPR020843">
    <property type="entry name" value="ER"/>
</dbReference>
<keyword evidence="2" id="KW-0597">Phosphoprotein</keyword>
<dbReference type="GO" id="GO:0016491">
    <property type="term" value="F:oxidoreductase activity"/>
    <property type="evidence" value="ECO:0007669"/>
    <property type="project" value="InterPro"/>
</dbReference>
<dbReference type="Gene3D" id="3.40.47.10">
    <property type="match status" value="1"/>
</dbReference>
<dbReference type="InterPro" id="IPR016035">
    <property type="entry name" value="Acyl_Trfase/lysoPLipase"/>
</dbReference>
<evidence type="ECO:0000256" key="3">
    <source>
        <dbReference type="ARBA" id="ARBA00022679"/>
    </source>
</evidence>
<keyword evidence="3" id="KW-0808">Transferase</keyword>
<dbReference type="PANTHER" id="PTHR45681">
    <property type="entry name" value="POLYKETIDE SYNTHASE 44-RELATED"/>
    <property type="match status" value="1"/>
</dbReference>
<dbReference type="InterPro" id="IPR020807">
    <property type="entry name" value="PKS_DH"/>
</dbReference>
<dbReference type="InterPro" id="IPR020806">
    <property type="entry name" value="PKS_PP-bd"/>
</dbReference>
<dbReference type="GO" id="GO:0004315">
    <property type="term" value="F:3-oxoacyl-[acyl-carrier-protein] synthase activity"/>
    <property type="evidence" value="ECO:0007669"/>
    <property type="project" value="InterPro"/>
</dbReference>
<evidence type="ECO:0000313" key="11">
    <source>
        <dbReference type="EMBL" id="CAF1226814.1"/>
    </source>
</evidence>
<dbReference type="InterPro" id="IPR036291">
    <property type="entry name" value="NAD(P)-bd_dom_sf"/>
</dbReference>
<dbReference type="InterPro" id="IPR014043">
    <property type="entry name" value="Acyl_transferase_dom"/>
</dbReference>
<dbReference type="InterPro" id="IPR049551">
    <property type="entry name" value="PKS_DH_C"/>
</dbReference>
<keyword evidence="12" id="KW-1185">Reference proteome</keyword>
<evidence type="ECO:0000259" key="10">
    <source>
        <dbReference type="PROSITE" id="PS52019"/>
    </source>
</evidence>
<dbReference type="InterPro" id="IPR009081">
    <property type="entry name" value="PP-bd_ACP"/>
</dbReference>
<dbReference type="SMART" id="SM00826">
    <property type="entry name" value="PKS_DH"/>
    <property type="match status" value="1"/>
</dbReference>
<dbReference type="SUPFAM" id="SSF52151">
    <property type="entry name" value="FabD/lysophospholipase-like"/>
    <property type="match status" value="1"/>
</dbReference>
<keyword evidence="6" id="KW-0012">Acyltransferase</keyword>
<dbReference type="InterPro" id="IPR057326">
    <property type="entry name" value="KR_dom"/>
</dbReference>
<dbReference type="OrthoDB" id="329835at2759"/>
<dbReference type="PROSITE" id="PS52019">
    <property type="entry name" value="PKS_MFAS_DH"/>
    <property type="match status" value="1"/>
</dbReference>
<keyword evidence="5" id="KW-0511">Multifunctional enzyme</keyword>
<dbReference type="InterPro" id="IPR013149">
    <property type="entry name" value="ADH-like_C"/>
</dbReference>